<organism evidence="1">
    <name type="scientific">Paenibacillus sp. SYP-B3998</name>
    <dbReference type="NCBI Taxonomy" id="2678564"/>
    <lineage>
        <taxon>Bacteria</taxon>
        <taxon>Bacillati</taxon>
        <taxon>Bacillota</taxon>
        <taxon>Bacilli</taxon>
        <taxon>Bacillales</taxon>
        <taxon>Paenibacillaceae</taxon>
        <taxon>Paenibacillus</taxon>
    </lineage>
</organism>
<dbReference type="InterPro" id="IPR026838">
    <property type="entry name" value="YheC/D"/>
</dbReference>
<accession>A0A6G3ZQV6</accession>
<protein>
    <submittedName>
        <fullName evidence="1">YheC/YheD family protein</fullName>
    </submittedName>
</protein>
<proteinExistence type="predicted"/>
<evidence type="ECO:0000313" key="1">
    <source>
        <dbReference type="EMBL" id="NEW04418.1"/>
    </source>
</evidence>
<name>A0A6G3ZQV6_9BACL</name>
<reference evidence="1" key="1">
    <citation type="submission" date="2020-02" db="EMBL/GenBank/DDBJ databases">
        <authorList>
            <person name="Shen X.-R."/>
            <person name="Zhang Y.-X."/>
        </authorList>
    </citation>
    <scope>NUCLEOTIDE SEQUENCE</scope>
    <source>
        <strain evidence="1">SYP-B3998</strain>
    </source>
</reference>
<dbReference type="Pfam" id="PF14398">
    <property type="entry name" value="ATPgrasp_YheCD"/>
    <property type="match status" value="1"/>
</dbReference>
<comment type="caution">
    <text evidence="1">The sequence shown here is derived from an EMBL/GenBank/DDBJ whole genome shotgun (WGS) entry which is preliminary data.</text>
</comment>
<dbReference type="RefSeq" id="WP_163940024.1">
    <property type="nucleotide sequence ID" value="NZ_JAAIKC010000001.1"/>
</dbReference>
<dbReference type="SUPFAM" id="SSF56059">
    <property type="entry name" value="Glutathione synthetase ATP-binding domain-like"/>
    <property type="match status" value="1"/>
</dbReference>
<sequence length="366" mass="42377">MVHPYVGILVNDSLYAGIPLGNTKYEAIHYYSEAGKVYGVTPCYFRIQDVLIETKRANAYVQLGNTYVRQWIDLPKIIHNRAVYLDQSAYDVLETWTQCGIVLFNRWNRYSKLHIHHILMKDAFIRPHLPCTYLATMSNMKMMMDTYDSLIIKPTNSSIGRGVMKMDRIASKWKLIYPATFKISNRIWRQIRFRKQIPLTLQRKIQNRAYIVQQRLPLATYDGRPFDLRVSVQRGASGEWGITGIVAKVASPKLFLTNFAQGGEIRTLSDILTTQYPLLDQESVYQQMTDFVLRVAKHLSMELPHLADIGLDIGITHDGFPLFIECNGKDQRYAFREAHLLEEWKCTYYNPIAYAKYLLDGGIPVY</sequence>
<dbReference type="AlphaFoldDB" id="A0A6G3ZQV6"/>
<dbReference type="EMBL" id="JAAIKC010000001">
    <property type="protein sequence ID" value="NEW04418.1"/>
    <property type="molecule type" value="Genomic_DNA"/>
</dbReference>
<gene>
    <name evidence="1" type="ORF">GK047_00060</name>
</gene>